<evidence type="ECO:0000256" key="3">
    <source>
        <dbReference type="ARBA" id="ARBA00022475"/>
    </source>
</evidence>
<evidence type="ECO:0000256" key="6">
    <source>
        <dbReference type="ARBA" id="ARBA00022967"/>
    </source>
</evidence>
<keyword evidence="9 14" id="KW-0915">Sodium</keyword>
<keyword evidence="6 14" id="KW-1278">Translocase</keyword>
<keyword evidence="10 14" id="KW-0406">Ion transport</keyword>
<dbReference type="GO" id="GO:0012505">
    <property type="term" value="C:endomembrane system"/>
    <property type="evidence" value="ECO:0007669"/>
    <property type="project" value="UniProtKB-SubCell"/>
</dbReference>
<dbReference type="NCBIfam" id="NF006777">
    <property type="entry name" value="PRK09292.1"/>
    <property type="match status" value="1"/>
</dbReference>
<evidence type="ECO:0000256" key="4">
    <source>
        <dbReference type="ARBA" id="ARBA00022519"/>
    </source>
</evidence>
<comment type="similarity">
    <text evidence="14">Belongs to the NqrDE/RnfAE family.</text>
</comment>
<evidence type="ECO:0000313" key="15">
    <source>
        <dbReference type="EMBL" id="QCY70357.1"/>
    </source>
</evidence>
<dbReference type="HAMAP" id="MF_00428">
    <property type="entry name" value="NqrD"/>
    <property type="match status" value="1"/>
</dbReference>
<organism evidence="15 16">
    <name type="scientific">Antarcticibacterium flavum</name>
    <dbReference type="NCBI Taxonomy" id="2058175"/>
    <lineage>
        <taxon>Bacteria</taxon>
        <taxon>Pseudomonadati</taxon>
        <taxon>Bacteroidota</taxon>
        <taxon>Flavobacteriia</taxon>
        <taxon>Flavobacteriales</taxon>
        <taxon>Flavobacteriaceae</taxon>
        <taxon>Antarcticibacterium</taxon>
    </lineage>
</organism>
<keyword evidence="2 14" id="KW-0813">Transport</keyword>
<comment type="subunit">
    <text evidence="14">Composed of six subunits; NqrA, NqrB, NqrC, NqrD, NqrE and NqrF.</text>
</comment>
<feature type="transmembrane region" description="Helical" evidence="14">
    <location>
        <begin position="79"/>
        <end position="100"/>
    </location>
</feature>
<reference evidence="15 16" key="1">
    <citation type="submission" date="2019-06" db="EMBL/GenBank/DDBJ databases">
        <title>Complete genome sequence of Antarcticibacterium flavum KCTC 52984T from an Antarctic marine sediment.</title>
        <authorList>
            <person name="Lee Y.M."/>
            <person name="Shin S.C."/>
        </authorList>
    </citation>
    <scope>NUCLEOTIDE SEQUENCE [LARGE SCALE GENOMIC DNA]</scope>
    <source>
        <strain evidence="15 16">KCTC 52984</strain>
    </source>
</reference>
<evidence type="ECO:0000256" key="10">
    <source>
        <dbReference type="ARBA" id="ARBA00023065"/>
    </source>
</evidence>
<keyword evidence="8 14" id="KW-0520">NAD</keyword>
<keyword evidence="16" id="KW-1185">Reference proteome</keyword>
<feature type="transmembrane region" description="Helical" evidence="14">
    <location>
        <begin position="168"/>
        <end position="189"/>
    </location>
</feature>
<dbReference type="Pfam" id="PF02508">
    <property type="entry name" value="Rnf-Nqr"/>
    <property type="match status" value="1"/>
</dbReference>
<dbReference type="InterPro" id="IPR011292">
    <property type="entry name" value="NqrD"/>
</dbReference>
<comment type="catalytic activity">
    <reaction evidence="14">
        <text>a ubiquinone + n Na(+)(in) + NADH + H(+) = a ubiquinol + n Na(+)(out) + NAD(+)</text>
        <dbReference type="Rhea" id="RHEA:47748"/>
        <dbReference type="Rhea" id="RHEA-COMP:9565"/>
        <dbReference type="Rhea" id="RHEA-COMP:9566"/>
        <dbReference type="ChEBI" id="CHEBI:15378"/>
        <dbReference type="ChEBI" id="CHEBI:16389"/>
        <dbReference type="ChEBI" id="CHEBI:17976"/>
        <dbReference type="ChEBI" id="CHEBI:29101"/>
        <dbReference type="ChEBI" id="CHEBI:57540"/>
        <dbReference type="ChEBI" id="CHEBI:57945"/>
        <dbReference type="EC" id="7.2.1.1"/>
    </reaction>
</comment>
<comment type="subcellular location">
    <subcellularLocation>
        <location evidence="14">Cell membrane</location>
        <topology evidence="14">Multi-pass membrane protein</topology>
    </subcellularLocation>
    <subcellularLocation>
        <location evidence="1">Endomembrane system</location>
        <topology evidence="1">Multi-pass membrane protein</topology>
    </subcellularLocation>
</comment>
<keyword evidence="13 14" id="KW-0739">Sodium transport</keyword>
<dbReference type="PANTHER" id="PTHR30586">
    <property type="entry name" value="ELECTRON TRANSPORT COMPLEX PROTEIN RNFE"/>
    <property type="match status" value="1"/>
</dbReference>
<dbReference type="Proteomes" id="UP000309016">
    <property type="component" value="Chromosome"/>
</dbReference>
<evidence type="ECO:0000256" key="11">
    <source>
        <dbReference type="ARBA" id="ARBA00023075"/>
    </source>
</evidence>
<dbReference type="NCBIfam" id="TIGR01939">
    <property type="entry name" value="nqrD"/>
    <property type="match status" value="1"/>
</dbReference>
<keyword evidence="5 14" id="KW-0812">Transmembrane</keyword>
<dbReference type="EC" id="7.2.1.1" evidence="14"/>
<dbReference type="PIRSF" id="PIRSF006102">
    <property type="entry name" value="NQR_DE"/>
    <property type="match status" value="1"/>
</dbReference>
<dbReference type="InterPro" id="IPR003667">
    <property type="entry name" value="NqrDE/RnfAE"/>
</dbReference>
<evidence type="ECO:0000256" key="2">
    <source>
        <dbReference type="ARBA" id="ARBA00022448"/>
    </source>
</evidence>
<keyword evidence="3 14" id="KW-1003">Cell membrane</keyword>
<keyword evidence="12 14" id="KW-0472">Membrane</keyword>
<evidence type="ECO:0000256" key="13">
    <source>
        <dbReference type="ARBA" id="ARBA00023201"/>
    </source>
</evidence>
<dbReference type="GO" id="GO:0016655">
    <property type="term" value="F:oxidoreductase activity, acting on NAD(P)H, quinone or similar compound as acceptor"/>
    <property type="evidence" value="ECO:0007669"/>
    <property type="project" value="UniProtKB-UniRule"/>
</dbReference>
<evidence type="ECO:0000256" key="14">
    <source>
        <dbReference type="HAMAP-Rule" id="MF_00428"/>
    </source>
</evidence>
<evidence type="ECO:0000256" key="5">
    <source>
        <dbReference type="ARBA" id="ARBA00022692"/>
    </source>
</evidence>
<name>A0A5B7X4P7_9FLAO</name>
<proteinExistence type="inferred from homology"/>
<dbReference type="RefSeq" id="WP_139066916.1">
    <property type="nucleotide sequence ID" value="NZ_CP040812.1"/>
</dbReference>
<comment type="function">
    <text evidence="14">NQR complex catalyzes the reduction of ubiquinone-1 to ubiquinol by two successive reactions, coupled with the transport of Na(+) ions from the cytoplasm to the periplasm. NqrA to NqrE are probably involved in the second step, the conversion of ubisemiquinone to ubiquinol.</text>
</comment>
<dbReference type="OrthoDB" id="9790976at2"/>
<keyword evidence="7 14" id="KW-1133">Transmembrane helix</keyword>
<dbReference type="KEGG" id="afla:FHG64_13605"/>
<dbReference type="GO" id="GO:0005886">
    <property type="term" value="C:plasma membrane"/>
    <property type="evidence" value="ECO:0007669"/>
    <property type="project" value="UniProtKB-SubCell"/>
</dbReference>
<feature type="transmembrane region" description="Helical" evidence="14">
    <location>
        <begin position="112"/>
        <end position="132"/>
    </location>
</feature>
<keyword evidence="4" id="KW-0997">Cell inner membrane</keyword>
<protein>
    <recommendedName>
        <fullName evidence="14">Na(+)-translocating NADH-quinone reductase subunit D</fullName>
        <shortName evidence="14">Na(+)-NQR subunit D</shortName>
        <shortName evidence="14">Na(+)-translocating NQR subunit D</shortName>
        <ecNumber evidence="14">7.2.1.1</ecNumber>
    </recommendedName>
    <alternativeName>
        <fullName evidence="14">NQR complex subunit D</fullName>
    </alternativeName>
    <alternativeName>
        <fullName evidence="14">NQR-1 subunit D</fullName>
    </alternativeName>
</protein>
<evidence type="ECO:0000256" key="12">
    <source>
        <dbReference type="ARBA" id="ARBA00023136"/>
    </source>
</evidence>
<feature type="transmembrane region" description="Helical" evidence="14">
    <location>
        <begin position="138"/>
        <end position="156"/>
    </location>
</feature>
<evidence type="ECO:0000256" key="1">
    <source>
        <dbReference type="ARBA" id="ARBA00004127"/>
    </source>
</evidence>
<evidence type="ECO:0000313" key="16">
    <source>
        <dbReference type="Proteomes" id="UP000309016"/>
    </source>
</evidence>
<evidence type="ECO:0000256" key="7">
    <source>
        <dbReference type="ARBA" id="ARBA00022989"/>
    </source>
</evidence>
<dbReference type="PANTHER" id="PTHR30586:SF1">
    <property type="entry name" value="NA(+)-TRANSLOCATING NADH-QUINONE REDUCTASE SUBUNIT D"/>
    <property type="match status" value="1"/>
</dbReference>
<accession>A0A5B7X4P7</accession>
<keyword evidence="11 14" id="KW-0830">Ubiquinone</keyword>
<dbReference type="AlphaFoldDB" id="A0A5B7X4P7"/>
<sequence>MAKETNNKPVQFAEGTIEQKEEKKKELVLFLAGGEEKESLFSKRNRKLLSDPLDDDNPITVQVLGICSALAITVQLEPAVVMSIAVVAVMAFSNMIVSLLRNMIPSRIRIIVQLVVVASLVALVDQILRAYAYDVSKQLSVFIGLIITNCIVMGRLEAFALGNGVWRSFLDGVGNAAGYGLILIIVAFFRELLGAGKLFGYEVLGHKGVTLAESTGLYALGYENNGLMLLSPMALIVVGIIIWVQRARNRKLIET</sequence>
<evidence type="ECO:0000256" key="9">
    <source>
        <dbReference type="ARBA" id="ARBA00023053"/>
    </source>
</evidence>
<feature type="transmembrane region" description="Helical" evidence="14">
    <location>
        <begin position="226"/>
        <end position="244"/>
    </location>
</feature>
<evidence type="ECO:0000256" key="8">
    <source>
        <dbReference type="ARBA" id="ARBA00023027"/>
    </source>
</evidence>
<dbReference type="EMBL" id="CP040812">
    <property type="protein sequence ID" value="QCY70357.1"/>
    <property type="molecule type" value="Genomic_DNA"/>
</dbReference>
<gene>
    <name evidence="14" type="primary">nqrD</name>
    <name evidence="15" type="ORF">FHG64_13605</name>
</gene>
<dbReference type="GO" id="GO:0006814">
    <property type="term" value="P:sodium ion transport"/>
    <property type="evidence" value="ECO:0007669"/>
    <property type="project" value="UniProtKB-UniRule"/>
</dbReference>